<gene>
    <name evidence="6" type="primary">LOC117653051</name>
</gene>
<dbReference type="PANTHER" id="PTHR11681">
    <property type="entry name" value="NEUROPHYSIN"/>
    <property type="match status" value="1"/>
</dbReference>
<dbReference type="PROSITE" id="PS51257">
    <property type="entry name" value="PROKAR_LIPOPROTEIN"/>
    <property type="match status" value="1"/>
</dbReference>
<dbReference type="Pfam" id="PF00220">
    <property type="entry name" value="Hormone_4"/>
    <property type="match status" value="1"/>
</dbReference>
<keyword evidence="5" id="KW-1185">Reference proteome</keyword>
<evidence type="ECO:0000256" key="4">
    <source>
        <dbReference type="SAM" id="SignalP"/>
    </source>
</evidence>
<protein>
    <submittedName>
        <fullName evidence="6">Oxytocin-neurophysin 1-like</fullName>
    </submittedName>
</protein>
<dbReference type="Gene3D" id="2.60.9.10">
    <property type="entry name" value="Neurohypophysial hormone domain"/>
    <property type="match status" value="1"/>
</dbReference>
<dbReference type="RefSeq" id="XP_034254296.1">
    <property type="nucleotide sequence ID" value="XM_034398405.1"/>
</dbReference>
<evidence type="ECO:0000256" key="2">
    <source>
        <dbReference type="ARBA" id="ARBA00022729"/>
    </source>
</evidence>
<dbReference type="Proteomes" id="UP000515158">
    <property type="component" value="Unplaced"/>
</dbReference>
<dbReference type="InterPro" id="IPR000981">
    <property type="entry name" value="Neurhyp_horm"/>
</dbReference>
<keyword evidence="2 4" id="KW-0732">Signal</keyword>
<proteinExistence type="inferred from homology"/>
<dbReference type="OrthoDB" id="10056056at2759"/>
<dbReference type="GO" id="GO:0005185">
    <property type="term" value="F:neurohypophyseal hormone activity"/>
    <property type="evidence" value="ECO:0007669"/>
    <property type="project" value="InterPro"/>
</dbReference>
<dbReference type="SUPFAM" id="SSF49606">
    <property type="entry name" value="Neurophysin II"/>
    <property type="match status" value="2"/>
</dbReference>
<dbReference type="GO" id="GO:0005615">
    <property type="term" value="C:extracellular space"/>
    <property type="evidence" value="ECO:0007669"/>
    <property type="project" value="TreeGrafter"/>
</dbReference>
<feature type="signal peptide" evidence="4">
    <location>
        <begin position="1"/>
        <end position="27"/>
    </location>
</feature>
<keyword evidence="3" id="KW-1015">Disulfide bond</keyword>
<reference evidence="6" key="1">
    <citation type="submission" date="2025-08" db="UniProtKB">
        <authorList>
            <consortium name="RefSeq"/>
        </authorList>
    </citation>
    <scope>IDENTIFICATION</scope>
    <source>
        <tissue evidence="6">Total insect</tissue>
    </source>
</reference>
<name>A0A6P9AF95_THRPL</name>
<dbReference type="InterPro" id="IPR022423">
    <property type="entry name" value="Neurohypophysial_hormone_CS"/>
</dbReference>
<comment type="similarity">
    <text evidence="1">Belongs to the vasopressin/oxytocin family.</text>
</comment>
<dbReference type="PROSITE" id="PS00264">
    <property type="entry name" value="NEUROHYPOPHYS_HORM"/>
    <property type="match status" value="1"/>
</dbReference>
<evidence type="ECO:0000313" key="5">
    <source>
        <dbReference type="Proteomes" id="UP000515158"/>
    </source>
</evidence>
<dbReference type="KEGG" id="tpal:117653051"/>
<dbReference type="AlphaFoldDB" id="A0A6P9AF95"/>
<dbReference type="SMART" id="SM00003">
    <property type="entry name" value="NH"/>
    <property type="match status" value="1"/>
</dbReference>
<dbReference type="GO" id="GO:0030141">
    <property type="term" value="C:secretory granule"/>
    <property type="evidence" value="ECO:0007669"/>
    <property type="project" value="TreeGrafter"/>
</dbReference>
<dbReference type="PANTHER" id="PTHR11681:SF5">
    <property type="entry name" value="ISOTOCIN"/>
    <property type="match status" value="1"/>
</dbReference>
<evidence type="ECO:0000313" key="6">
    <source>
        <dbReference type="RefSeq" id="XP_034254296.1"/>
    </source>
</evidence>
<dbReference type="Pfam" id="PF00184">
    <property type="entry name" value="Hormone_5"/>
    <property type="match status" value="1"/>
</dbReference>
<dbReference type="InParanoid" id="A0A6P9AF95"/>
<accession>A0A6P9AF95</accession>
<dbReference type="GeneID" id="117653051"/>
<evidence type="ECO:0000256" key="1">
    <source>
        <dbReference type="ARBA" id="ARBA00007369"/>
    </source>
</evidence>
<evidence type="ECO:0000256" key="3">
    <source>
        <dbReference type="ARBA" id="ARBA00023157"/>
    </source>
</evidence>
<feature type="chain" id="PRO_5028057010" evidence="4">
    <location>
        <begin position="28"/>
        <end position="186"/>
    </location>
</feature>
<organism evidence="6">
    <name type="scientific">Thrips palmi</name>
    <name type="common">Melon thrips</name>
    <dbReference type="NCBI Taxonomy" id="161013"/>
    <lineage>
        <taxon>Eukaryota</taxon>
        <taxon>Metazoa</taxon>
        <taxon>Ecdysozoa</taxon>
        <taxon>Arthropoda</taxon>
        <taxon>Hexapoda</taxon>
        <taxon>Insecta</taxon>
        <taxon>Pterygota</taxon>
        <taxon>Neoptera</taxon>
        <taxon>Paraneoptera</taxon>
        <taxon>Thysanoptera</taxon>
        <taxon>Terebrantia</taxon>
        <taxon>Thripoidea</taxon>
        <taxon>Thripidae</taxon>
        <taxon>Thrips</taxon>
    </lineage>
</organism>
<sequence length="186" mass="18249">MKTARGGAGGGLLLVAALLALLGACWACLITNCPRGGKRSGSAVAVPGAVSGRNREVQCAACGPGGEGLCIGPGICCSPLFGCVMASRGTCTRAVAFPPHCAPPPSASGASTASAASALAGLPLDAPCGADLTPDGSAPGRCAAQGVCCTHDSCRIDAVCQSLQSREDNEAGFDTDFLLTSLRRLG</sequence>
<dbReference type="InterPro" id="IPR036387">
    <property type="entry name" value="Neurhyp_horm_dom_sf"/>
</dbReference>